<evidence type="ECO:0000313" key="3">
    <source>
        <dbReference type="Proteomes" id="UP000326178"/>
    </source>
</evidence>
<dbReference type="AlphaFoldDB" id="A0A5J6FGF2"/>
<evidence type="ECO:0000256" key="1">
    <source>
        <dbReference type="SAM" id="SignalP"/>
    </source>
</evidence>
<dbReference type="PROSITE" id="PS51257">
    <property type="entry name" value="PROKAR_LIPOPROTEIN"/>
    <property type="match status" value="1"/>
</dbReference>
<feature type="chain" id="PRO_5038622151" description="Lipoprotein" evidence="1">
    <location>
        <begin position="25"/>
        <end position="218"/>
    </location>
</feature>
<dbReference type="SUPFAM" id="SSF109998">
    <property type="entry name" value="Triger factor/SurA peptide-binding domain-like"/>
    <property type="match status" value="1"/>
</dbReference>
<reference evidence="2 3" key="1">
    <citation type="submission" date="2017-09" db="EMBL/GenBank/DDBJ databases">
        <authorList>
            <person name="Lee N."/>
            <person name="Cho B.-K."/>
        </authorList>
    </citation>
    <scope>NUCLEOTIDE SEQUENCE [LARGE SCALE GENOMIC DNA]</scope>
    <source>
        <strain evidence="2 3">ATCC 12769</strain>
    </source>
</reference>
<organism evidence="2 3">
    <name type="scientific">Streptomyces nitrosporeus</name>
    <dbReference type="NCBI Taxonomy" id="28894"/>
    <lineage>
        <taxon>Bacteria</taxon>
        <taxon>Bacillati</taxon>
        <taxon>Actinomycetota</taxon>
        <taxon>Actinomycetes</taxon>
        <taxon>Kitasatosporales</taxon>
        <taxon>Streptomycetaceae</taxon>
        <taxon>Streptomyces</taxon>
    </lineage>
</organism>
<name>A0A5J6FGF2_9ACTN</name>
<proteinExistence type="predicted"/>
<protein>
    <recommendedName>
        <fullName evidence="4">Lipoprotein</fullName>
    </recommendedName>
</protein>
<feature type="signal peptide" evidence="1">
    <location>
        <begin position="1"/>
        <end position="24"/>
    </location>
</feature>
<accession>A0A5J6FGF2</accession>
<evidence type="ECO:0000313" key="2">
    <source>
        <dbReference type="EMBL" id="QEU74070.1"/>
    </source>
</evidence>
<keyword evidence="1" id="KW-0732">Signal</keyword>
<dbReference type="Gene3D" id="1.10.4030.10">
    <property type="entry name" value="Porin chaperone SurA, peptide-binding domain"/>
    <property type="match status" value="1"/>
</dbReference>
<sequence>MHRRRRTALAVTAATLLAAPLLSACGSEAHPGAAAVVGGDRIEMSAIQAQVADVRGAQEESGQSGKLVKESGQLTRAKLHSTVFARVLDRASEDAGVSVSRKEIQQARSATAAQAGGDEGMRTAMLEQFWLAPDQIEQDLRTRIQLQKLALALGADVQSPEGQQTVTKALTDASKALDIDINPRYGAWDDQKVQLSTYASPWIKQVTRSPQQGPETGA</sequence>
<dbReference type="InterPro" id="IPR006311">
    <property type="entry name" value="TAT_signal"/>
</dbReference>
<dbReference type="EMBL" id="CP023702">
    <property type="protein sequence ID" value="QEU74070.1"/>
    <property type="molecule type" value="Genomic_DNA"/>
</dbReference>
<dbReference type="KEGG" id="snk:CP967_20570"/>
<dbReference type="RefSeq" id="WP_150489365.1">
    <property type="nucleotide sequence ID" value="NZ_BMUV01000008.1"/>
</dbReference>
<dbReference type="Pfam" id="PF13624">
    <property type="entry name" value="SurA_N_3"/>
    <property type="match status" value="1"/>
</dbReference>
<dbReference type="Proteomes" id="UP000326178">
    <property type="component" value="Chromosome"/>
</dbReference>
<dbReference type="OrthoDB" id="3212108at2"/>
<dbReference type="InterPro" id="IPR027304">
    <property type="entry name" value="Trigger_fact/SurA_dom_sf"/>
</dbReference>
<gene>
    <name evidence="2" type="ORF">CP967_20570</name>
</gene>
<keyword evidence="3" id="KW-1185">Reference proteome</keyword>
<evidence type="ECO:0008006" key="4">
    <source>
        <dbReference type="Google" id="ProtNLM"/>
    </source>
</evidence>
<dbReference type="PROSITE" id="PS51318">
    <property type="entry name" value="TAT"/>
    <property type="match status" value="1"/>
</dbReference>